<dbReference type="SUPFAM" id="SSF50182">
    <property type="entry name" value="Sm-like ribonucleoproteins"/>
    <property type="match status" value="1"/>
</dbReference>
<feature type="transmembrane region" description="Helical" evidence="6">
    <location>
        <begin position="141"/>
        <end position="172"/>
    </location>
</feature>
<comment type="caution">
    <text evidence="8">The sequence shown here is derived from an EMBL/GenBank/DDBJ whole genome shotgun (WGS) entry which is preliminary data.</text>
</comment>
<dbReference type="Pfam" id="PF00027">
    <property type="entry name" value="cNMP_binding"/>
    <property type="match status" value="1"/>
</dbReference>
<dbReference type="RefSeq" id="WP_148732468.1">
    <property type="nucleotide sequence ID" value="NZ_VSSB01000001.1"/>
</dbReference>
<evidence type="ECO:0000256" key="2">
    <source>
        <dbReference type="ARBA" id="ARBA00008017"/>
    </source>
</evidence>
<keyword evidence="4 6" id="KW-1133">Transmembrane helix</keyword>
<evidence type="ECO:0000256" key="4">
    <source>
        <dbReference type="ARBA" id="ARBA00022989"/>
    </source>
</evidence>
<dbReference type="GO" id="GO:0055085">
    <property type="term" value="P:transmembrane transport"/>
    <property type="evidence" value="ECO:0007669"/>
    <property type="project" value="InterPro"/>
</dbReference>
<dbReference type="InterPro" id="IPR023408">
    <property type="entry name" value="MscS_beta-dom_sf"/>
</dbReference>
<dbReference type="InterPro" id="IPR011014">
    <property type="entry name" value="MscS_channel_TM-2"/>
</dbReference>
<dbReference type="GO" id="GO:0016020">
    <property type="term" value="C:membrane"/>
    <property type="evidence" value="ECO:0007669"/>
    <property type="project" value="UniProtKB-SubCell"/>
</dbReference>
<dbReference type="Gene3D" id="1.10.287.1260">
    <property type="match status" value="1"/>
</dbReference>
<comment type="similarity">
    <text evidence="2">Belongs to the MscS (TC 1.A.23) family.</text>
</comment>
<evidence type="ECO:0000256" key="3">
    <source>
        <dbReference type="ARBA" id="ARBA00022692"/>
    </source>
</evidence>
<feature type="transmembrane region" description="Helical" evidence="6">
    <location>
        <begin position="40"/>
        <end position="61"/>
    </location>
</feature>
<organism evidence="8 9">
    <name type="scientific">Agromyces mariniharenae</name>
    <dbReference type="NCBI Taxonomy" id="2604423"/>
    <lineage>
        <taxon>Bacteria</taxon>
        <taxon>Bacillati</taxon>
        <taxon>Actinomycetota</taxon>
        <taxon>Actinomycetes</taxon>
        <taxon>Micrococcales</taxon>
        <taxon>Microbacteriaceae</taxon>
        <taxon>Agromyces</taxon>
    </lineage>
</organism>
<dbReference type="AlphaFoldDB" id="A0A5S4VG31"/>
<reference evidence="8 9" key="1">
    <citation type="submission" date="2019-08" db="EMBL/GenBank/DDBJ databases">
        <authorList>
            <person name="Hu J."/>
        </authorList>
    </citation>
    <scope>NUCLEOTIDE SEQUENCE [LARGE SCALE GENOMIC DNA]</scope>
    <source>
        <strain evidence="8 9">NEAU-184</strain>
    </source>
</reference>
<protein>
    <submittedName>
        <fullName evidence="8">Mechanosensitive ion channel</fullName>
    </submittedName>
</protein>
<keyword evidence="9" id="KW-1185">Reference proteome</keyword>
<dbReference type="InterPro" id="IPR000595">
    <property type="entry name" value="cNMP-bd_dom"/>
</dbReference>
<feature type="transmembrane region" description="Helical" evidence="6">
    <location>
        <begin position="73"/>
        <end position="93"/>
    </location>
</feature>
<dbReference type="InterPro" id="IPR010920">
    <property type="entry name" value="LSM_dom_sf"/>
</dbReference>
<accession>A0A5S4VG31</accession>
<dbReference type="InterPro" id="IPR006685">
    <property type="entry name" value="MscS_channel_2nd"/>
</dbReference>
<dbReference type="PANTHER" id="PTHR30566:SF25">
    <property type="entry name" value="INNER MEMBRANE PROTEIN"/>
    <property type="match status" value="1"/>
</dbReference>
<dbReference type="InterPro" id="IPR018490">
    <property type="entry name" value="cNMP-bd_dom_sf"/>
</dbReference>
<sequence length="477" mass="50825">MSIVQEPWFWPTVAVVVGLPIAIVILSEAIVMLDRRGSRAVGVLTLIRNWVLPTGALLILLWQVEDPDLELSWGRIVATVFGFVVILVLVNGINHFMFTRAAKGTWRERIPSIFVDIARVVVVVVGIGLLMSWVWNADVAGLFTALGVTSIIVGLALQHAVGGVISGLLLLFEQPFEQGEWIDTGDVRGRVVEVNWRSVHLETGDGLRIVPNAVLADASFTNLSRTPGPQFAEAAVEFDPSDPPNDVKRLLVATAADLPDRPADAVPEATTDGAGAYTVAIPVHSPGERSSTVELFRTRLWYAARRAGLTQSGVPPVDEDAAADVAAALRGEASVLNLDPAQAEALGGSARLERFAAGETIQAHGVVPDAVRIVVAGRVVMRAAPEGDSGAFPLFELGRHDPIGLTAIMRRPIDASASALTDVTMLAIPADVAADLVHDDPDLAREFGEELELRMRRARTAFAGAGVEPPVALRVIG</sequence>
<dbReference type="EMBL" id="VSSB01000001">
    <property type="protein sequence ID" value="TYL53005.1"/>
    <property type="molecule type" value="Genomic_DNA"/>
</dbReference>
<evidence type="ECO:0000256" key="1">
    <source>
        <dbReference type="ARBA" id="ARBA00004141"/>
    </source>
</evidence>
<feature type="domain" description="Cyclic nucleotide-binding" evidence="7">
    <location>
        <begin position="334"/>
        <end position="454"/>
    </location>
</feature>
<dbReference type="InterPro" id="IPR014710">
    <property type="entry name" value="RmlC-like_jellyroll"/>
</dbReference>
<feature type="transmembrane region" description="Helical" evidence="6">
    <location>
        <begin position="12"/>
        <end position="33"/>
    </location>
</feature>
<gene>
    <name evidence="8" type="ORF">FYC51_04580</name>
</gene>
<dbReference type="CDD" id="cd00038">
    <property type="entry name" value="CAP_ED"/>
    <property type="match status" value="1"/>
</dbReference>
<dbReference type="Gene3D" id="2.30.30.60">
    <property type="match status" value="1"/>
</dbReference>
<evidence type="ECO:0000256" key="5">
    <source>
        <dbReference type="ARBA" id="ARBA00023136"/>
    </source>
</evidence>
<keyword evidence="5 6" id="KW-0472">Membrane</keyword>
<dbReference type="Gene3D" id="2.60.120.10">
    <property type="entry name" value="Jelly Rolls"/>
    <property type="match status" value="1"/>
</dbReference>
<name>A0A5S4VG31_9MICO</name>
<evidence type="ECO:0000313" key="9">
    <source>
        <dbReference type="Proteomes" id="UP000325243"/>
    </source>
</evidence>
<dbReference type="Pfam" id="PF00924">
    <property type="entry name" value="MS_channel_2nd"/>
    <property type="match status" value="1"/>
</dbReference>
<dbReference type="SUPFAM" id="SSF51206">
    <property type="entry name" value="cAMP-binding domain-like"/>
    <property type="match status" value="1"/>
</dbReference>
<dbReference type="SMART" id="SM00100">
    <property type="entry name" value="cNMP"/>
    <property type="match status" value="1"/>
</dbReference>
<dbReference type="SUPFAM" id="SSF82861">
    <property type="entry name" value="Mechanosensitive channel protein MscS (YggB), transmembrane region"/>
    <property type="match status" value="1"/>
</dbReference>
<evidence type="ECO:0000313" key="8">
    <source>
        <dbReference type="EMBL" id="TYL53005.1"/>
    </source>
</evidence>
<evidence type="ECO:0000256" key="6">
    <source>
        <dbReference type="SAM" id="Phobius"/>
    </source>
</evidence>
<comment type="subcellular location">
    <subcellularLocation>
        <location evidence="1">Membrane</location>
        <topology evidence="1">Multi-pass membrane protein</topology>
    </subcellularLocation>
</comment>
<proteinExistence type="inferred from homology"/>
<dbReference type="PANTHER" id="PTHR30566">
    <property type="entry name" value="YNAI-RELATED MECHANOSENSITIVE ION CHANNEL"/>
    <property type="match status" value="1"/>
</dbReference>
<dbReference type="PROSITE" id="PS50042">
    <property type="entry name" value="CNMP_BINDING_3"/>
    <property type="match status" value="1"/>
</dbReference>
<dbReference type="Proteomes" id="UP000325243">
    <property type="component" value="Unassembled WGS sequence"/>
</dbReference>
<keyword evidence="3 6" id="KW-0812">Transmembrane</keyword>
<feature type="transmembrane region" description="Helical" evidence="6">
    <location>
        <begin position="113"/>
        <end position="135"/>
    </location>
</feature>
<evidence type="ECO:0000259" key="7">
    <source>
        <dbReference type="PROSITE" id="PS50042"/>
    </source>
</evidence>